<evidence type="ECO:0000259" key="16">
    <source>
        <dbReference type="PROSITE" id="PS50127"/>
    </source>
</evidence>
<evidence type="ECO:0000313" key="17">
    <source>
        <dbReference type="EMBL" id="SLM37066.1"/>
    </source>
</evidence>
<dbReference type="Pfam" id="PF00179">
    <property type="entry name" value="UQ_con"/>
    <property type="match status" value="1"/>
</dbReference>
<feature type="domain" description="UBC core" evidence="16">
    <location>
        <begin position="312"/>
        <end position="456"/>
    </location>
</feature>
<evidence type="ECO:0000259" key="15">
    <source>
        <dbReference type="PROSITE" id="PS50067"/>
    </source>
</evidence>
<evidence type="ECO:0000313" key="18">
    <source>
        <dbReference type="Proteomes" id="UP000192927"/>
    </source>
</evidence>
<feature type="compositionally biased region" description="Low complexity" evidence="14">
    <location>
        <begin position="225"/>
        <end position="235"/>
    </location>
</feature>
<evidence type="ECO:0000256" key="4">
    <source>
        <dbReference type="ARBA" id="ARBA00022786"/>
    </source>
</evidence>
<evidence type="ECO:0000256" key="3">
    <source>
        <dbReference type="ARBA" id="ARBA00022741"/>
    </source>
</evidence>
<dbReference type="PANTHER" id="PTHR24115:SF1000">
    <property type="entry name" value="KINESIN-LIKE PROTEIN KIF22"/>
    <property type="match status" value="1"/>
</dbReference>
<dbReference type="GO" id="GO:0005874">
    <property type="term" value="C:microtubule"/>
    <property type="evidence" value="ECO:0007669"/>
    <property type="project" value="TreeGrafter"/>
</dbReference>
<dbReference type="GO" id="GO:0005524">
    <property type="term" value="F:ATP binding"/>
    <property type="evidence" value="ECO:0007669"/>
    <property type="project" value="UniProtKB-UniRule"/>
</dbReference>
<evidence type="ECO:0000256" key="1">
    <source>
        <dbReference type="ARBA" id="ARBA00005032"/>
    </source>
</evidence>
<feature type="compositionally biased region" description="Polar residues" evidence="14">
    <location>
        <begin position="887"/>
        <end position="898"/>
    </location>
</feature>
<feature type="compositionally biased region" description="Pro residues" evidence="14">
    <location>
        <begin position="1064"/>
        <end position="1075"/>
    </location>
</feature>
<dbReference type="InterPro" id="IPR023313">
    <property type="entry name" value="UBQ-conjugating_AS"/>
</dbReference>
<dbReference type="Proteomes" id="UP000192927">
    <property type="component" value="Unassembled WGS sequence"/>
</dbReference>
<feature type="binding site" evidence="12">
    <location>
        <begin position="580"/>
        <end position="587"/>
    </location>
    <ligand>
        <name>ATP</name>
        <dbReference type="ChEBI" id="CHEBI:30616"/>
    </ligand>
</feature>
<dbReference type="SUPFAM" id="SSF52540">
    <property type="entry name" value="P-loop containing nucleoside triphosphate hydrolases"/>
    <property type="match status" value="1"/>
</dbReference>
<dbReference type="PROSITE" id="PS50127">
    <property type="entry name" value="UBC_2"/>
    <property type="match status" value="1"/>
</dbReference>
<comment type="similarity">
    <text evidence="12">Belongs to the TRAFAC class myosin-kinesin ATPase superfamily. Kinesin family.</text>
</comment>
<dbReference type="GO" id="GO:0005871">
    <property type="term" value="C:kinesin complex"/>
    <property type="evidence" value="ECO:0007669"/>
    <property type="project" value="TreeGrafter"/>
</dbReference>
<dbReference type="SMART" id="SM00129">
    <property type="entry name" value="KISc"/>
    <property type="match status" value="1"/>
</dbReference>
<feature type="compositionally biased region" description="Polar residues" evidence="14">
    <location>
        <begin position="73"/>
        <end position="88"/>
    </location>
</feature>
<feature type="compositionally biased region" description="Polar residues" evidence="14">
    <location>
        <begin position="859"/>
        <end position="873"/>
    </location>
</feature>
<dbReference type="GO" id="GO:0008017">
    <property type="term" value="F:microtubule binding"/>
    <property type="evidence" value="ECO:0007669"/>
    <property type="project" value="InterPro"/>
</dbReference>
<feature type="domain" description="Kinesin motor" evidence="15">
    <location>
        <begin position="490"/>
        <end position="823"/>
    </location>
</feature>
<feature type="compositionally biased region" description="Polar residues" evidence="14">
    <location>
        <begin position="52"/>
        <end position="61"/>
    </location>
</feature>
<evidence type="ECO:0000256" key="6">
    <source>
        <dbReference type="ARBA" id="ARBA00043698"/>
    </source>
</evidence>
<dbReference type="Gene3D" id="3.10.110.10">
    <property type="entry name" value="Ubiquitin Conjugating Enzyme"/>
    <property type="match status" value="1"/>
</dbReference>
<dbReference type="PRINTS" id="PR00380">
    <property type="entry name" value="KINESINHEAVY"/>
</dbReference>
<dbReference type="GO" id="GO:0008574">
    <property type="term" value="F:plus-end-directed microtubule motor activity"/>
    <property type="evidence" value="ECO:0007669"/>
    <property type="project" value="TreeGrafter"/>
</dbReference>
<evidence type="ECO:0000256" key="2">
    <source>
        <dbReference type="ARBA" id="ARBA00022679"/>
    </source>
</evidence>
<comment type="catalytic activity">
    <reaction evidence="6">
        <text>[E1 NEDD8-activating enzyme]-S-[NEDD8 protein]-yl-L-cysteine + [E2 NEDD8-conjugating enzyme]-L-cysteine = [E1 NEDD8-activating enzyme]-L-cysteine + [E2 NEDD8-conjugating enzyme]-S-[NEDD8-protein]-yl-L-cysteine.</text>
        <dbReference type="EC" id="2.3.2.34"/>
    </reaction>
</comment>
<feature type="compositionally biased region" description="Acidic residues" evidence="14">
    <location>
        <begin position="106"/>
        <end position="120"/>
    </location>
</feature>
<evidence type="ECO:0000256" key="7">
    <source>
        <dbReference type="ARBA" id="ARBA00044047"/>
    </source>
</evidence>
<keyword evidence="12" id="KW-0505">Motor protein</keyword>
<dbReference type="FunFam" id="3.10.110.10:FF:000005">
    <property type="entry name" value="NEDD8-conjugating enzyme Ubc12"/>
    <property type="match status" value="1"/>
</dbReference>
<proteinExistence type="inferred from homology"/>
<comment type="pathway">
    <text evidence="1">Protein modification; protein neddylation.</text>
</comment>
<dbReference type="CDD" id="cd23794">
    <property type="entry name" value="UBCc_UBE2F_UBE2M"/>
    <property type="match status" value="1"/>
</dbReference>
<dbReference type="PROSITE" id="PS00183">
    <property type="entry name" value="UBC_1"/>
    <property type="match status" value="1"/>
</dbReference>
<feature type="active site" description="Glycyl thioester intermediate" evidence="13">
    <location>
        <position position="394"/>
    </location>
</feature>
<evidence type="ECO:0000256" key="11">
    <source>
        <dbReference type="ARBA" id="ARBA00044315"/>
    </source>
</evidence>
<organism evidence="17 18">
    <name type="scientific">Lasallia pustulata</name>
    <dbReference type="NCBI Taxonomy" id="136370"/>
    <lineage>
        <taxon>Eukaryota</taxon>
        <taxon>Fungi</taxon>
        <taxon>Dikarya</taxon>
        <taxon>Ascomycota</taxon>
        <taxon>Pezizomycotina</taxon>
        <taxon>Lecanoromycetes</taxon>
        <taxon>OSLEUM clade</taxon>
        <taxon>Umbilicariomycetidae</taxon>
        <taxon>Umbilicariales</taxon>
        <taxon>Umbilicariaceae</taxon>
        <taxon>Lasallia</taxon>
    </lineage>
</organism>
<dbReference type="Gene3D" id="3.40.850.10">
    <property type="entry name" value="Kinesin motor domain"/>
    <property type="match status" value="1"/>
</dbReference>
<feature type="region of interest" description="Disordered" evidence="14">
    <location>
        <begin position="1052"/>
        <end position="1111"/>
    </location>
</feature>
<keyword evidence="3 12" id="KW-0547">Nucleotide-binding</keyword>
<feature type="region of interest" description="Disordered" evidence="14">
    <location>
        <begin position="859"/>
        <end position="925"/>
    </location>
</feature>
<dbReference type="InterPro" id="IPR000608">
    <property type="entry name" value="UBC"/>
</dbReference>
<evidence type="ECO:0000256" key="12">
    <source>
        <dbReference type="PROSITE-ProRule" id="PRU00283"/>
    </source>
</evidence>
<evidence type="ECO:0000256" key="10">
    <source>
        <dbReference type="ARBA" id="ARBA00044279"/>
    </source>
</evidence>
<keyword evidence="4" id="KW-0833">Ubl conjugation pathway</keyword>
<feature type="region of interest" description="Disordered" evidence="14">
    <location>
        <begin position="195"/>
        <end position="235"/>
    </location>
</feature>
<dbReference type="GO" id="GO:0061654">
    <property type="term" value="F:NEDD8 conjugating enzyme activity"/>
    <property type="evidence" value="ECO:0007669"/>
    <property type="project" value="UniProtKB-EC"/>
</dbReference>
<name>A0A1W5D1U0_9LECA</name>
<dbReference type="Pfam" id="PF00225">
    <property type="entry name" value="Kinesin"/>
    <property type="match status" value="1"/>
</dbReference>
<evidence type="ECO:0000256" key="14">
    <source>
        <dbReference type="SAM" id="MobiDB-lite"/>
    </source>
</evidence>
<dbReference type="SUPFAM" id="SSF54495">
    <property type="entry name" value="UBC-like"/>
    <property type="match status" value="1"/>
</dbReference>
<feature type="region of interest" description="Disordered" evidence="14">
    <location>
        <begin position="264"/>
        <end position="309"/>
    </location>
</feature>
<dbReference type="PROSITE" id="PS50067">
    <property type="entry name" value="KINESIN_MOTOR_2"/>
    <property type="match status" value="1"/>
</dbReference>
<keyword evidence="5 12" id="KW-0067">ATP-binding</keyword>
<evidence type="ECO:0000256" key="9">
    <source>
        <dbReference type="ARBA" id="ARBA00044092"/>
    </source>
</evidence>
<dbReference type="FunFam" id="3.40.850.10:FF:000072">
    <property type="entry name" value="Kinesin family protein"/>
    <property type="match status" value="1"/>
</dbReference>
<dbReference type="InterPro" id="IPR016135">
    <property type="entry name" value="UBQ-conjugating_enzyme/RWD"/>
</dbReference>
<feature type="compositionally biased region" description="Basic and acidic residues" evidence="14">
    <location>
        <begin position="154"/>
        <end position="167"/>
    </location>
</feature>
<dbReference type="InterPro" id="IPR036961">
    <property type="entry name" value="Kinesin_motor_dom_sf"/>
</dbReference>
<feature type="region of interest" description="Disordered" evidence="14">
    <location>
        <begin position="1"/>
        <end position="183"/>
    </location>
</feature>
<dbReference type="CDD" id="cd00106">
    <property type="entry name" value="KISc"/>
    <property type="match status" value="1"/>
</dbReference>
<evidence type="ECO:0000256" key="8">
    <source>
        <dbReference type="ARBA" id="ARBA00044084"/>
    </source>
</evidence>
<reference evidence="18" key="1">
    <citation type="submission" date="2017-03" db="EMBL/GenBank/DDBJ databases">
        <authorList>
            <person name="Sharma R."/>
            <person name="Thines M."/>
        </authorList>
    </citation>
    <scope>NUCLEOTIDE SEQUENCE [LARGE SCALE GENOMIC DNA]</scope>
</reference>
<feature type="compositionally biased region" description="Polar residues" evidence="14">
    <location>
        <begin position="211"/>
        <end position="224"/>
    </location>
</feature>
<dbReference type="GO" id="GO:0016887">
    <property type="term" value="F:ATP hydrolysis activity"/>
    <property type="evidence" value="ECO:0007669"/>
    <property type="project" value="TreeGrafter"/>
</dbReference>
<keyword evidence="18" id="KW-1185">Reference proteome</keyword>
<dbReference type="EC" id="2.3.2.34" evidence="7"/>
<dbReference type="GO" id="GO:0007018">
    <property type="term" value="P:microtubule-based movement"/>
    <property type="evidence" value="ECO:0007669"/>
    <property type="project" value="InterPro"/>
</dbReference>
<protein>
    <recommendedName>
        <fullName evidence="9">NEDD8-conjugating enzyme UBC12</fullName>
        <ecNumber evidence="7">2.3.2.34</ecNumber>
    </recommendedName>
    <alternativeName>
        <fullName evidence="8">NEDD8-conjugating enzyme Ubc12</fullName>
    </alternativeName>
    <alternativeName>
        <fullName evidence="10">RUB1-conjugating enzyme</fullName>
    </alternativeName>
    <alternativeName>
        <fullName evidence="11">Ubiquitin carrier protein 12</fullName>
    </alternativeName>
</protein>
<dbReference type="EMBL" id="FWEW01001418">
    <property type="protein sequence ID" value="SLM37066.1"/>
    <property type="molecule type" value="Genomic_DNA"/>
</dbReference>
<keyword evidence="2" id="KW-0808">Transferase</keyword>
<dbReference type="PANTHER" id="PTHR24115">
    <property type="entry name" value="KINESIN-RELATED"/>
    <property type="match status" value="1"/>
</dbReference>
<accession>A0A1W5D1U0</accession>
<dbReference type="InterPro" id="IPR027640">
    <property type="entry name" value="Kinesin-like_fam"/>
</dbReference>
<sequence length="1328" mass="145352">MSGSNPFRRNGGLGGGNASAPLGGDELMARAEAHFPPLDTELPPSPRRKTVRINSPHSATSENDDRMPETFPSPLQHTHSWAPLSSTAEDVGTWEDSAPEDPFGSEPDEDGETPEVEDLGQELKDSVGPSELRSQGSDDVPVNPFQSTLATLEDPSRAPAKNEKSRTGFEFAGKPPNNTKASLDVDAFKRLLLTGDTSTLPPNAPPTLPTHMNSCQGNQGNQGDSSSNTDASSISRQSLFEPHPEAHLDTPRTSHEVFLSDDEQDDLTGGLIPSAPRTGRLTPKSHHGEVKQKQQAAANAEGAGPKKKKVTAAQLRVQKDLSELSLGSTMRLAFPDPDDILNFTLTIEPDEGMYKGGAFDFKFAINQNFPHDPPKVKCVQKIYHPNIDLEGNVCLNILREDWKPVLNLNAVIVGLQFLFLEPNASDPLNKEAAEDLRSNRDGFKRNVKSAMGGGQLAPTSTITEQKLQTALVVCFTIHGVWFAEATAMSSVRVVARVRPLLKSELAKDNIITTSSSDSEGSNKANIVRIPNPKNAGEDFSFQSNSVYDQEATQQDIFDNEVSPTIKHLFAGFDVTLFAYGVTGTGKTHTMRGGKTIAERGVIPRLLSGIYRRSRKIEKDSQGHTEVDVSMSYYEIYNDRVFDLFEAPEKRTLTGLQLRDNGGKTVVVGLTERPCESLKEFEKLYDQANVNRSTSATKLNAHSSRSHAVLCVKLTTTTGDETRVSTAWAIDLAGSEDNRRTDNGKERLVESASINKSLFVLAQCVEAISKKQARIPYRESKMTRILSLGQNNGLTVMILNLAPVRSYHLDTLSSLNFANRTKKIETREVENEPIIKGCSRAVPTFTGSTIQRQPLRPLTSTAHNATIHSVNTGTKPGDKPSKAFFVYSDTSKPRLSNPAQVRPTEAPKRSPPFKRPSDSFGPTVTRPLKYARTSPECLRKPEPTISKAAIEDIIEKKVTEILAARALDQPSMASVPEISEEVQRRLEMLEKKIDGKDDGRAEGLTFLLMAKQHHVRGEDSSALKMYELAKEHFPANPKLDGKIAKLRERLREKRNETDQRAQAHTPPPSSEPPAAPPVHKTIDAPNDAGPRPAPEPPRDHSDASFRFTSNPARLPAAANATLDVFRDPPPRADLPPTPRTKRLLEIVNSRDVERIRRLKGVGAKKAGLIVEAVRAEGREIGGTVPGRSFLAKLGPRRSTSTVLVRAPGSQTYIVLQMYDAVTGHAVRDLLGEAMSYIGYNIDYGGDGLIPGIFNWLGDDELRLNVRNTNNHQTTWGVLRAALAALEEYMSHNVYGLASFTINDGAHEVGEGMIGASMEKYVRDSISTLP</sequence>
<evidence type="ECO:0000256" key="5">
    <source>
        <dbReference type="ARBA" id="ARBA00022840"/>
    </source>
</evidence>
<dbReference type="InterPro" id="IPR027417">
    <property type="entry name" value="P-loop_NTPase"/>
</dbReference>
<feature type="region of interest" description="Disordered" evidence="14">
    <location>
        <begin position="1119"/>
        <end position="1138"/>
    </location>
</feature>
<dbReference type="SMART" id="SM00212">
    <property type="entry name" value="UBCc"/>
    <property type="match status" value="1"/>
</dbReference>
<evidence type="ECO:0000256" key="13">
    <source>
        <dbReference type="PROSITE-ProRule" id="PRU10133"/>
    </source>
</evidence>
<dbReference type="InterPro" id="IPR001752">
    <property type="entry name" value="Kinesin_motor_dom"/>
</dbReference>